<reference evidence="2 3" key="1">
    <citation type="submission" date="2018-07" db="EMBL/GenBank/DDBJ databases">
        <title>Draft genome of the type strain Streptomyces armeniacus ATCC 15676.</title>
        <authorList>
            <person name="Labana P."/>
            <person name="Gosse J.T."/>
            <person name="Boddy C.N."/>
        </authorList>
    </citation>
    <scope>NUCLEOTIDE SEQUENCE [LARGE SCALE GENOMIC DNA]</scope>
    <source>
        <strain evidence="2 3">ATCC 15676</strain>
    </source>
</reference>
<proteinExistence type="predicted"/>
<dbReference type="EMBL" id="CP031320">
    <property type="protein sequence ID" value="AXK35286.1"/>
    <property type="molecule type" value="Genomic_DNA"/>
</dbReference>
<gene>
    <name evidence="2" type="ORF">DVA86_24230</name>
</gene>
<evidence type="ECO:0000313" key="3">
    <source>
        <dbReference type="Proteomes" id="UP000254425"/>
    </source>
</evidence>
<evidence type="ECO:0000256" key="1">
    <source>
        <dbReference type="SAM" id="MobiDB-lite"/>
    </source>
</evidence>
<organism evidence="2 3">
    <name type="scientific">Streptomyces armeniacus</name>
    <dbReference type="NCBI Taxonomy" id="83291"/>
    <lineage>
        <taxon>Bacteria</taxon>
        <taxon>Bacillati</taxon>
        <taxon>Actinomycetota</taxon>
        <taxon>Actinomycetes</taxon>
        <taxon>Kitasatosporales</taxon>
        <taxon>Streptomycetaceae</taxon>
        <taxon>Streptomyces</taxon>
    </lineage>
</organism>
<feature type="region of interest" description="Disordered" evidence="1">
    <location>
        <begin position="102"/>
        <end position="121"/>
    </location>
</feature>
<sequence>MLDTTPLTQRVDRLADRLRATPQSALRRGAAAEGLALARELARRAQDLEFSGRAPYELPDAGPFAVGDQLSVTGHDLALALEAAGDETALAEAVSLVEAAGKGVTGGAGGGRSGARDGRSR</sequence>
<protein>
    <submittedName>
        <fullName evidence="2">Uncharacterized protein</fullName>
    </submittedName>
</protein>
<dbReference type="KEGG" id="sarm:DVA86_24230"/>
<keyword evidence="3" id="KW-1185">Reference proteome</keyword>
<dbReference type="Proteomes" id="UP000254425">
    <property type="component" value="Chromosome"/>
</dbReference>
<dbReference type="AlphaFoldDB" id="A0A345XUH0"/>
<evidence type="ECO:0000313" key="2">
    <source>
        <dbReference type="EMBL" id="AXK35286.1"/>
    </source>
</evidence>
<dbReference type="RefSeq" id="WP_208881362.1">
    <property type="nucleotide sequence ID" value="NZ_CP031320.1"/>
</dbReference>
<accession>A0A345XUH0</accession>
<feature type="compositionally biased region" description="Gly residues" evidence="1">
    <location>
        <begin position="103"/>
        <end position="113"/>
    </location>
</feature>
<name>A0A345XUH0_9ACTN</name>